<protein>
    <submittedName>
        <fullName evidence="2">Uncharacterized protein</fullName>
    </submittedName>
</protein>
<keyword evidence="1" id="KW-0472">Membrane</keyword>
<feature type="transmembrane region" description="Helical" evidence="1">
    <location>
        <begin position="40"/>
        <end position="59"/>
    </location>
</feature>
<evidence type="ECO:0000256" key="1">
    <source>
        <dbReference type="SAM" id="Phobius"/>
    </source>
</evidence>
<keyword evidence="3" id="KW-1185">Reference proteome</keyword>
<evidence type="ECO:0000313" key="3">
    <source>
        <dbReference type="Proteomes" id="UP000053455"/>
    </source>
</evidence>
<dbReference type="RefSeq" id="WP_047092329.1">
    <property type="nucleotide sequence ID" value="NZ_LBHU01000001.1"/>
</dbReference>
<organism evidence="2 3">
    <name type="scientific">Aurantiacibacter marinus</name>
    <dbReference type="NCBI Taxonomy" id="874156"/>
    <lineage>
        <taxon>Bacteria</taxon>
        <taxon>Pseudomonadati</taxon>
        <taxon>Pseudomonadota</taxon>
        <taxon>Alphaproteobacteria</taxon>
        <taxon>Sphingomonadales</taxon>
        <taxon>Erythrobacteraceae</taxon>
        <taxon>Aurantiacibacter</taxon>
    </lineage>
</organism>
<dbReference type="STRING" id="874156.GCA_001021555_00804"/>
<comment type="caution">
    <text evidence="2">The sequence shown here is derived from an EMBL/GenBank/DDBJ whole genome shotgun (WGS) entry which is preliminary data.</text>
</comment>
<feature type="transmembrane region" description="Helical" evidence="1">
    <location>
        <begin position="9"/>
        <end position="28"/>
    </location>
</feature>
<sequence>MSEKNIRRGFVLAGLSNILGVLICSRLFTNDVMMETQPGVMGLFGLVCIVLWGLAYIAVSRNFAHVRWLVAVFVIEKLAYVIAWIAFQTSGSLAAVFQQDALAGVFYTIYGPNDFAFMLFFGFVFLKTRSGTPSLPGSV</sequence>
<dbReference type="OrthoDB" id="7433042at2"/>
<keyword evidence="1" id="KW-1133">Transmembrane helix</keyword>
<feature type="transmembrane region" description="Helical" evidence="1">
    <location>
        <begin position="107"/>
        <end position="126"/>
    </location>
</feature>
<feature type="transmembrane region" description="Helical" evidence="1">
    <location>
        <begin position="66"/>
        <end position="87"/>
    </location>
</feature>
<reference evidence="2 3" key="1">
    <citation type="submission" date="2015-04" db="EMBL/GenBank/DDBJ databases">
        <title>The draft genome sequence of Erythrobacter marinus HWDM-33.</title>
        <authorList>
            <person name="Zhuang L."/>
            <person name="Liu Y."/>
            <person name="Shao Z."/>
        </authorList>
    </citation>
    <scope>NUCLEOTIDE SEQUENCE [LARGE SCALE GENOMIC DNA]</scope>
    <source>
        <strain evidence="2 3">HWDM-33</strain>
    </source>
</reference>
<accession>A0A0H0XW07</accession>
<dbReference type="EMBL" id="LBHU01000001">
    <property type="protein sequence ID" value="KLI64465.1"/>
    <property type="molecule type" value="Genomic_DNA"/>
</dbReference>
<dbReference type="Proteomes" id="UP000053455">
    <property type="component" value="Unassembled WGS sequence"/>
</dbReference>
<dbReference type="AlphaFoldDB" id="A0A0H0XW07"/>
<evidence type="ECO:0000313" key="2">
    <source>
        <dbReference type="EMBL" id="KLI64465.1"/>
    </source>
</evidence>
<dbReference type="PATRIC" id="fig|874156.12.peg.496"/>
<proteinExistence type="predicted"/>
<gene>
    <name evidence="2" type="ORF">AAV99_02380</name>
</gene>
<keyword evidence="1" id="KW-0812">Transmembrane</keyword>
<name>A0A0H0XW07_9SPHN</name>